<dbReference type="STRING" id="80876.SAMN05421779_101687"/>
<dbReference type="EMBL" id="FTOA01000001">
    <property type="protein sequence ID" value="SIS41430.1"/>
    <property type="molecule type" value="Genomic_DNA"/>
</dbReference>
<dbReference type="InterPro" id="IPR011055">
    <property type="entry name" value="Dup_hybrid_motif"/>
</dbReference>
<evidence type="ECO:0000259" key="3">
    <source>
        <dbReference type="Pfam" id="PF01551"/>
    </source>
</evidence>
<dbReference type="InterPro" id="IPR016047">
    <property type="entry name" value="M23ase_b-sheet_dom"/>
</dbReference>
<dbReference type="Gene3D" id="2.70.70.10">
    <property type="entry name" value="Glucose Permease (Domain IIA)"/>
    <property type="match status" value="1"/>
</dbReference>
<proteinExistence type="inferred from homology"/>
<dbReference type="GO" id="GO:0004222">
    <property type="term" value="F:metalloendopeptidase activity"/>
    <property type="evidence" value="ECO:0007669"/>
    <property type="project" value="TreeGrafter"/>
</dbReference>
<accession>A0A1N7IWI0</accession>
<dbReference type="InterPro" id="IPR050570">
    <property type="entry name" value="Cell_wall_metabolism_enzyme"/>
</dbReference>
<gene>
    <name evidence="4" type="ORF">SAMN05421779_101687</name>
</gene>
<evidence type="ECO:0000313" key="4">
    <source>
        <dbReference type="EMBL" id="SIS41430.1"/>
    </source>
</evidence>
<dbReference type="Proteomes" id="UP000185678">
    <property type="component" value="Unassembled WGS sequence"/>
</dbReference>
<dbReference type="AlphaFoldDB" id="A0A1N7IWI0"/>
<keyword evidence="5" id="KW-1185">Reference proteome</keyword>
<feature type="region of interest" description="Disordered" evidence="2">
    <location>
        <begin position="73"/>
        <end position="92"/>
    </location>
</feature>
<dbReference type="PANTHER" id="PTHR21666:SF263">
    <property type="entry name" value="MUREIN HYDROLASE ACTIVATOR NLPD"/>
    <property type="match status" value="1"/>
</dbReference>
<name>A0A1N7IWI0_9PROT</name>
<evidence type="ECO:0000256" key="1">
    <source>
        <dbReference type="ARBA" id="ARBA00038420"/>
    </source>
</evidence>
<dbReference type="CDD" id="cd12797">
    <property type="entry name" value="M23_peptidase"/>
    <property type="match status" value="1"/>
</dbReference>
<dbReference type="SUPFAM" id="SSF51261">
    <property type="entry name" value="Duplicated hybrid motif"/>
    <property type="match status" value="1"/>
</dbReference>
<reference evidence="4 5" key="1">
    <citation type="submission" date="2017-01" db="EMBL/GenBank/DDBJ databases">
        <authorList>
            <person name="Mah S.A."/>
            <person name="Swanson W.J."/>
            <person name="Moy G.W."/>
            <person name="Vacquier V.D."/>
        </authorList>
    </citation>
    <scope>NUCLEOTIDE SEQUENCE [LARGE SCALE GENOMIC DNA]</scope>
    <source>
        <strain evidence="4 5">DSM 11589</strain>
    </source>
</reference>
<feature type="domain" description="M23ase beta-sheet core" evidence="3">
    <location>
        <begin position="2"/>
        <end position="82"/>
    </location>
</feature>
<organism evidence="4 5">
    <name type="scientific">Insolitispirillum peregrinum</name>
    <dbReference type="NCBI Taxonomy" id="80876"/>
    <lineage>
        <taxon>Bacteria</taxon>
        <taxon>Pseudomonadati</taxon>
        <taxon>Pseudomonadota</taxon>
        <taxon>Alphaproteobacteria</taxon>
        <taxon>Rhodospirillales</taxon>
        <taxon>Novispirillaceae</taxon>
        <taxon>Insolitispirillum</taxon>
    </lineage>
</organism>
<dbReference type="Pfam" id="PF01551">
    <property type="entry name" value="Peptidase_M23"/>
    <property type="match status" value="1"/>
</dbReference>
<evidence type="ECO:0000313" key="5">
    <source>
        <dbReference type="Proteomes" id="UP000185678"/>
    </source>
</evidence>
<protein>
    <submittedName>
        <fullName evidence="4">Peptidase family M23</fullName>
    </submittedName>
</protein>
<comment type="similarity">
    <text evidence="1">Belongs to the E.coli NlpD/Haemophilus LppB family.</text>
</comment>
<sequence>MRAAENGVVVYAGSELKGFGNLLLIKHDGGWMTAYAHNDSLEVEKGQVVKKGQVIAKAGQTGNVSTPQLHFEVRKGSGPVNPLDYMEKSASK</sequence>
<dbReference type="PANTHER" id="PTHR21666">
    <property type="entry name" value="PEPTIDASE-RELATED"/>
    <property type="match status" value="1"/>
</dbReference>
<evidence type="ECO:0000256" key="2">
    <source>
        <dbReference type="SAM" id="MobiDB-lite"/>
    </source>
</evidence>